<dbReference type="AlphaFoldDB" id="A0A3D9C8P5"/>
<sequence>MIKPVLQLPKTIRFLNENELPGNNLPVFKRWEESKNANIVEGYTLTLKDNNPDNNALGFRFYAEINIDNPKLWALMLALSETLPDEVAFLFGHVDFDLNYGNYQDKEGTLDFITQYQYELAEDAFINYGLIYNDEKTLIEVFVDESKYVKYWGVDEGWFRAIMEEFGLKEVKGLEFVDEYPKVREVLTVLDEKALDSKSLIELFAQKYL</sequence>
<comment type="caution">
    <text evidence="1">The sequence shown here is derived from an EMBL/GenBank/DDBJ whole genome shotgun (WGS) entry which is preliminary data.</text>
</comment>
<reference evidence="2" key="1">
    <citation type="submission" date="2018-06" db="EMBL/GenBank/DDBJ databases">
        <authorList>
            <person name="Lum Nde A."/>
            <person name="Hugo C."/>
        </authorList>
    </citation>
    <scope>NUCLEOTIDE SEQUENCE [LARGE SCALE GENOMIC DNA]</scope>
    <source>
        <strain evidence="2">1_F178</strain>
    </source>
</reference>
<dbReference type="Proteomes" id="UP000256686">
    <property type="component" value="Unassembled WGS sequence"/>
</dbReference>
<organism evidence="1 2">
    <name type="scientific">Chryseobacterium pennae</name>
    <dbReference type="NCBI Taxonomy" id="2258962"/>
    <lineage>
        <taxon>Bacteria</taxon>
        <taxon>Pseudomonadati</taxon>
        <taxon>Bacteroidota</taxon>
        <taxon>Flavobacteriia</taxon>
        <taxon>Flavobacteriales</taxon>
        <taxon>Weeksellaceae</taxon>
        <taxon>Chryseobacterium group</taxon>
        <taxon>Chryseobacterium</taxon>
    </lineage>
</organism>
<name>A0A3D9C8P5_9FLAO</name>
<dbReference type="EMBL" id="QNVT01000010">
    <property type="protein sequence ID" value="REC62129.1"/>
    <property type="molecule type" value="Genomic_DNA"/>
</dbReference>
<protein>
    <submittedName>
        <fullName evidence="1">Uncharacterized protein</fullName>
    </submittedName>
</protein>
<proteinExistence type="predicted"/>
<evidence type="ECO:0000313" key="1">
    <source>
        <dbReference type="EMBL" id="REC62129.1"/>
    </source>
</evidence>
<keyword evidence="2" id="KW-1185">Reference proteome</keyword>
<accession>A0A3D9C8P5</accession>
<gene>
    <name evidence="1" type="ORF">DRF65_12355</name>
</gene>
<evidence type="ECO:0000313" key="2">
    <source>
        <dbReference type="Proteomes" id="UP000256686"/>
    </source>
</evidence>